<dbReference type="OrthoDB" id="598782at2759"/>
<proteinExistence type="predicted"/>
<dbReference type="InterPro" id="IPR011047">
    <property type="entry name" value="Quinoprotein_ADH-like_sf"/>
</dbReference>
<dbReference type="InterPro" id="IPR001810">
    <property type="entry name" value="F-box_dom"/>
</dbReference>
<dbReference type="PANTHER" id="PTHR44586">
    <property type="entry name" value="F-BOX DOMAIN CONTAINING PROTEIN, EXPRESSED"/>
    <property type="match status" value="1"/>
</dbReference>
<dbReference type="Gene3D" id="1.20.1280.50">
    <property type="match status" value="1"/>
</dbReference>
<dbReference type="Proteomes" id="UP000823388">
    <property type="component" value="Chromosome 8N"/>
</dbReference>
<comment type="caution">
    <text evidence="2">The sequence shown here is derived from an EMBL/GenBank/DDBJ whole genome shotgun (WGS) entry which is preliminary data.</text>
</comment>
<protein>
    <recommendedName>
        <fullName evidence="1">F-box domain-containing protein</fullName>
    </recommendedName>
</protein>
<dbReference type="InterPro" id="IPR036047">
    <property type="entry name" value="F-box-like_dom_sf"/>
</dbReference>
<sequence length="493" mass="54968">METCIRAGSRLCRLLLPNIFASSPGLMKTRQPESASVGAECPHLRLCNLLLGAFATKIFASSTCSLIKTLRQLVHPSLVAAAPIAGSEVSRLPQDILMDIFALLEIPDLVRAGSVCASWRAACTSLCSTEHCCKLQQTPCLLYTSESLGDRAIGLYSLAEKKAYTLALPDPPIRSREIIGSSYGWIITADERSELQLVNPITGDQIALPSVTTIEQVRPVYDDEGTLCNYEYSWYTARKWVSVSSNTSILDLNKLRDKLFYKAFLSSDPSTGDYFVVLIHNPHKQLSFARSGDEEWTWLPPHTFYEDCQFQGALLYATTANGEIHAFDLGAPAFVAKIVLNRVKRSISDRIYMVQAPSGEVLQIRRITTGSGEQFNELPLKTDTIEVHKVDLTSEKLLVEVDTLGENVLFIGRSQSLCLCVKEYPQLKPNHAYFTEDNSLSVTSFKHLMRDMGEFDLENNRNMEIVSPQLWSNSPTPVWLVPNPRRMSLAPHN</sequence>
<dbReference type="EMBL" id="CM029052">
    <property type="protein sequence ID" value="KAG2558323.1"/>
    <property type="molecule type" value="Genomic_DNA"/>
</dbReference>
<dbReference type="CDD" id="cd09917">
    <property type="entry name" value="F-box_SF"/>
    <property type="match status" value="1"/>
</dbReference>
<evidence type="ECO:0000259" key="1">
    <source>
        <dbReference type="PROSITE" id="PS50181"/>
    </source>
</evidence>
<name>A0A8T0P934_PANVG</name>
<keyword evidence="3" id="KW-1185">Reference proteome</keyword>
<dbReference type="SUPFAM" id="SSF81383">
    <property type="entry name" value="F-box domain"/>
    <property type="match status" value="1"/>
</dbReference>
<dbReference type="AlphaFoldDB" id="A0A8T0P934"/>
<accession>A0A8T0P934</accession>
<organism evidence="2 3">
    <name type="scientific">Panicum virgatum</name>
    <name type="common">Blackwell switchgrass</name>
    <dbReference type="NCBI Taxonomy" id="38727"/>
    <lineage>
        <taxon>Eukaryota</taxon>
        <taxon>Viridiplantae</taxon>
        <taxon>Streptophyta</taxon>
        <taxon>Embryophyta</taxon>
        <taxon>Tracheophyta</taxon>
        <taxon>Spermatophyta</taxon>
        <taxon>Magnoliopsida</taxon>
        <taxon>Liliopsida</taxon>
        <taxon>Poales</taxon>
        <taxon>Poaceae</taxon>
        <taxon>PACMAD clade</taxon>
        <taxon>Panicoideae</taxon>
        <taxon>Panicodae</taxon>
        <taxon>Paniceae</taxon>
        <taxon>Panicinae</taxon>
        <taxon>Panicum</taxon>
        <taxon>Panicum sect. Hiantes</taxon>
    </lineage>
</organism>
<dbReference type="PANTHER" id="PTHR44586:SF6">
    <property type="entry name" value="OS11G0579600 PROTEIN"/>
    <property type="match status" value="1"/>
</dbReference>
<dbReference type="SUPFAM" id="SSF50998">
    <property type="entry name" value="Quinoprotein alcohol dehydrogenase-like"/>
    <property type="match status" value="1"/>
</dbReference>
<dbReference type="PROSITE" id="PS50181">
    <property type="entry name" value="FBOX"/>
    <property type="match status" value="1"/>
</dbReference>
<dbReference type="Pfam" id="PF12937">
    <property type="entry name" value="F-box-like"/>
    <property type="match status" value="1"/>
</dbReference>
<gene>
    <name evidence="2" type="ORF">PVAP13_8NG109504</name>
</gene>
<dbReference type="Pfam" id="PF03478">
    <property type="entry name" value="Beta-prop_KIB1-4"/>
    <property type="match status" value="1"/>
</dbReference>
<dbReference type="InterPro" id="IPR005174">
    <property type="entry name" value="KIB1-4_b-propeller"/>
</dbReference>
<reference evidence="2" key="1">
    <citation type="submission" date="2020-05" db="EMBL/GenBank/DDBJ databases">
        <title>WGS assembly of Panicum virgatum.</title>
        <authorList>
            <person name="Lovell J.T."/>
            <person name="Jenkins J."/>
            <person name="Shu S."/>
            <person name="Juenger T.E."/>
            <person name="Schmutz J."/>
        </authorList>
    </citation>
    <scope>NUCLEOTIDE SEQUENCE</scope>
    <source>
        <strain evidence="2">AP13</strain>
    </source>
</reference>
<evidence type="ECO:0000313" key="3">
    <source>
        <dbReference type="Proteomes" id="UP000823388"/>
    </source>
</evidence>
<dbReference type="SMART" id="SM00256">
    <property type="entry name" value="FBOX"/>
    <property type="match status" value="1"/>
</dbReference>
<feature type="domain" description="F-box" evidence="1">
    <location>
        <begin position="86"/>
        <end position="120"/>
    </location>
</feature>
<evidence type="ECO:0000313" key="2">
    <source>
        <dbReference type="EMBL" id="KAG2558323.1"/>
    </source>
</evidence>